<protein>
    <recommendedName>
        <fullName evidence="1">F-box domain-containing protein</fullName>
    </recommendedName>
</protein>
<dbReference type="InterPro" id="IPR001810">
    <property type="entry name" value="F-box_dom"/>
</dbReference>
<evidence type="ECO:0000313" key="3">
    <source>
        <dbReference type="Proteomes" id="UP000800035"/>
    </source>
</evidence>
<dbReference type="EMBL" id="ML976992">
    <property type="protein sequence ID" value="KAF1956285.1"/>
    <property type="molecule type" value="Genomic_DNA"/>
</dbReference>
<dbReference type="AlphaFoldDB" id="A0A6A5TUH5"/>
<dbReference type="OrthoDB" id="5384804at2759"/>
<feature type="domain" description="F-box" evidence="1">
    <location>
        <begin position="1"/>
        <end position="48"/>
    </location>
</feature>
<evidence type="ECO:0000259" key="1">
    <source>
        <dbReference type="PROSITE" id="PS50181"/>
    </source>
</evidence>
<keyword evidence="3" id="KW-1185">Reference proteome</keyword>
<gene>
    <name evidence="2" type="ORF">CC80DRAFT_413970</name>
</gene>
<accession>A0A6A5TUH5</accession>
<organism evidence="2 3">
    <name type="scientific">Byssothecium circinans</name>
    <dbReference type="NCBI Taxonomy" id="147558"/>
    <lineage>
        <taxon>Eukaryota</taxon>
        <taxon>Fungi</taxon>
        <taxon>Dikarya</taxon>
        <taxon>Ascomycota</taxon>
        <taxon>Pezizomycotina</taxon>
        <taxon>Dothideomycetes</taxon>
        <taxon>Pleosporomycetidae</taxon>
        <taxon>Pleosporales</taxon>
        <taxon>Massarineae</taxon>
        <taxon>Massarinaceae</taxon>
        <taxon>Byssothecium</taxon>
    </lineage>
</organism>
<dbReference type="SUPFAM" id="SSF81383">
    <property type="entry name" value="F-box domain"/>
    <property type="match status" value="1"/>
</dbReference>
<dbReference type="Pfam" id="PF00646">
    <property type="entry name" value="F-box"/>
    <property type="match status" value="1"/>
</dbReference>
<dbReference type="Proteomes" id="UP000800035">
    <property type="component" value="Unassembled WGS sequence"/>
</dbReference>
<evidence type="ECO:0000313" key="2">
    <source>
        <dbReference type="EMBL" id="KAF1956285.1"/>
    </source>
</evidence>
<dbReference type="PROSITE" id="PS50181">
    <property type="entry name" value="FBOX"/>
    <property type="match status" value="1"/>
</dbReference>
<dbReference type="InterPro" id="IPR036047">
    <property type="entry name" value="F-box-like_dom_sf"/>
</dbReference>
<reference evidence="2" key="1">
    <citation type="journal article" date="2020" name="Stud. Mycol.">
        <title>101 Dothideomycetes genomes: a test case for predicting lifestyles and emergence of pathogens.</title>
        <authorList>
            <person name="Haridas S."/>
            <person name="Albert R."/>
            <person name="Binder M."/>
            <person name="Bloem J."/>
            <person name="Labutti K."/>
            <person name="Salamov A."/>
            <person name="Andreopoulos B."/>
            <person name="Baker S."/>
            <person name="Barry K."/>
            <person name="Bills G."/>
            <person name="Bluhm B."/>
            <person name="Cannon C."/>
            <person name="Castanera R."/>
            <person name="Culley D."/>
            <person name="Daum C."/>
            <person name="Ezra D."/>
            <person name="Gonzalez J."/>
            <person name="Henrissat B."/>
            <person name="Kuo A."/>
            <person name="Liang C."/>
            <person name="Lipzen A."/>
            <person name="Lutzoni F."/>
            <person name="Magnuson J."/>
            <person name="Mondo S."/>
            <person name="Nolan M."/>
            <person name="Ohm R."/>
            <person name="Pangilinan J."/>
            <person name="Park H.-J."/>
            <person name="Ramirez L."/>
            <person name="Alfaro M."/>
            <person name="Sun H."/>
            <person name="Tritt A."/>
            <person name="Yoshinaga Y."/>
            <person name="Zwiers L.-H."/>
            <person name="Turgeon B."/>
            <person name="Goodwin S."/>
            <person name="Spatafora J."/>
            <person name="Crous P."/>
            <person name="Grigoriev I."/>
        </authorList>
    </citation>
    <scope>NUCLEOTIDE SEQUENCE</scope>
    <source>
        <strain evidence="2">CBS 675.92</strain>
    </source>
</reference>
<name>A0A6A5TUH5_9PLEO</name>
<sequence length="490" mass="56582">MPHISRLPAELLEEIFHYLCSIDDVHHFGRTCKAAFHVIQRQTVYNEIMRSVIGTSPQHRFDLSLSRALDLHREIVYHPILATQPGSHPHDRVVYNDFETQLVTAVTGECSKGPCNTCLPDARIHEILARYQGLRFLEDRWLQRQLDQCNRDLVSVDSSKDGHDLLGSYQTAVGREDDFNDGNSSPRLAQDEASFTSFNADQRGRFHCAVVSVWLLNEIRWVLTQFHYPSPVFTLQIRLLEVCKKFVTENSVIPIVEQLDRYAVFMFLYHHLLPVHGTFLADRCSSKLPLTFPSDLEKSSYYSTRFLQLFLLAGQTYLQPPDIIDLVVRHNISRKTPYPRVLVPSTTDSYQIPLPTFRFRAGLDYTSPYPASHHNVRVLMRNSVIHLNIIGRATIHQSEASINSHWVSNPSPTGLFNVVDDMSSWLKEKALVNFDLQSEYHPVARDIAAVFDKEWKKVWWNVWQWANSEDKASAKMERWRRVGHGEDDET</sequence>
<dbReference type="CDD" id="cd09917">
    <property type="entry name" value="F-box_SF"/>
    <property type="match status" value="1"/>
</dbReference>
<proteinExistence type="predicted"/>